<dbReference type="Proteomes" id="UP000289738">
    <property type="component" value="Chromosome A05"/>
</dbReference>
<comment type="caution">
    <text evidence="4">The sequence shown here is derived from an EMBL/GenBank/DDBJ whole genome shotgun (WGS) entry which is preliminary data.</text>
</comment>
<dbReference type="AlphaFoldDB" id="A0A445D8I7"/>
<feature type="compositionally biased region" description="Basic and acidic residues" evidence="2">
    <location>
        <begin position="373"/>
        <end position="383"/>
    </location>
</feature>
<accession>A0A445D8I7</accession>
<evidence type="ECO:0000313" key="5">
    <source>
        <dbReference type="Proteomes" id="UP000289738"/>
    </source>
</evidence>
<dbReference type="PANTHER" id="PTHR34482">
    <property type="entry name" value="DNA DAMAGE-INDUCIBLE PROTEIN 1-LIKE"/>
    <property type="match status" value="1"/>
</dbReference>
<dbReference type="GO" id="GO:0008270">
    <property type="term" value="F:zinc ion binding"/>
    <property type="evidence" value="ECO:0007669"/>
    <property type="project" value="UniProtKB-KW"/>
</dbReference>
<evidence type="ECO:0000256" key="1">
    <source>
        <dbReference type="PROSITE-ProRule" id="PRU00047"/>
    </source>
</evidence>
<protein>
    <recommendedName>
        <fullName evidence="3">CCHC-type domain-containing protein</fullName>
    </recommendedName>
</protein>
<dbReference type="SMART" id="SM00343">
    <property type="entry name" value="ZnF_C2HC"/>
    <property type="match status" value="1"/>
</dbReference>
<dbReference type="PROSITE" id="PS50158">
    <property type="entry name" value="ZF_CCHC"/>
    <property type="match status" value="1"/>
</dbReference>
<dbReference type="SUPFAM" id="SSF57756">
    <property type="entry name" value="Retrovirus zinc finger-like domains"/>
    <property type="match status" value="1"/>
</dbReference>
<dbReference type="Gene3D" id="4.10.60.10">
    <property type="entry name" value="Zinc finger, CCHC-type"/>
    <property type="match status" value="1"/>
</dbReference>
<gene>
    <name evidence="4" type="ORF">Ahy_A05g025379</name>
</gene>
<evidence type="ECO:0000313" key="4">
    <source>
        <dbReference type="EMBL" id="RYR59488.1"/>
    </source>
</evidence>
<keyword evidence="1" id="KW-0862">Zinc</keyword>
<dbReference type="EMBL" id="SDMP01000005">
    <property type="protein sequence ID" value="RYR59488.1"/>
    <property type="molecule type" value="Genomic_DNA"/>
</dbReference>
<feature type="region of interest" description="Disordered" evidence="2">
    <location>
        <begin position="1"/>
        <end position="23"/>
    </location>
</feature>
<feature type="compositionally biased region" description="Polar residues" evidence="2">
    <location>
        <begin position="277"/>
        <end position="287"/>
    </location>
</feature>
<name>A0A445D8I7_ARAHY</name>
<feature type="domain" description="CCHC-type" evidence="3">
    <location>
        <begin position="329"/>
        <end position="344"/>
    </location>
</feature>
<dbReference type="STRING" id="3818.A0A445D8I7"/>
<evidence type="ECO:0000256" key="2">
    <source>
        <dbReference type="SAM" id="MobiDB-lite"/>
    </source>
</evidence>
<feature type="region of interest" description="Disordered" evidence="2">
    <location>
        <begin position="362"/>
        <end position="383"/>
    </location>
</feature>
<keyword evidence="1" id="KW-0863">Zinc-finger</keyword>
<dbReference type="InterPro" id="IPR036875">
    <property type="entry name" value="Znf_CCHC_sf"/>
</dbReference>
<dbReference type="Pfam" id="PF00098">
    <property type="entry name" value="zf-CCHC"/>
    <property type="match status" value="1"/>
</dbReference>
<evidence type="ECO:0000259" key="3">
    <source>
        <dbReference type="PROSITE" id="PS50158"/>
    </source>
</evidence>
<dbReference type="InterPro" id="IPR005162">
    <property type="entry name" value="Retrotrans_gag_dom"/>
</dbReference>
<proteinExistence type="predicted"/>
<dbReference type="EMBL" id="SDMP01000005">
    <property type="protein sequence ID" value="RYR59487.1"/>
    <property type="molecule type" value="Genomic_DNA"/>
</dbReference>
<sequence>MSTHRRGRGRGRGRTGTVTPAPIGTDSVDFMAALGNMAAAMQATAEALGNQINQGNHGNNNDEGGPMTLATFLKVHPPTFRGTSNPTDADNWIQAMERALQAQQVPEEQWVEFGTYQLQGEAQYWWQGTRRILQPDGAAIPWEVFRTEFYKKYFPNSARNAKELELMQLKQGQMIVAEYTSKFEELCRFSRICQGAPEDFAEWKCIKYEGGLRSDILSFVAPMEIRVFSELVNKSRVAEDCVRKAAAEKGSLRVPFQRPSGRNFAPRGRNFKHGGSIPQQTQGQGNYRRLNTNGNQGRRFGKQPQQDLNCQRCGKYHPGVPCRLGLGVCYSCGQPGHIASNCPEKKKYETGRVQQPGRVYTTSTVGAEGSETLIRDAGREVSR</sequence>
<feature type="region of interest" description="Disordered" evidence="2">
    <location>
        <begin position="257"/>
        <end position="287"/>
    </location>
</feature>
<dbReference type="InterPro" id="IPR001878">
    <property type="entry name" value="Znf_CCHC"/>
</dbReference>
<keyword evidence="1" id="KW-0479">Metal-binding</keyword>
<dbReference type="Pfam" id="PF03732">
    <property type="entry name" value="Retrotrans_gag"/>
    <property type="match status" value="1"/>
</dbReference>
<dbReference type="PANTHER" id="PTHR34482:SF49">
    <property type="entry name" value="RETROTRANSPOSON GAG DOMAIN-CONTAINING PROTEIN"/>
    <property type="match status" value="1"/>
</dbReference>
<reference evidence="4 5" key="1">
    <citation type="submission" date="2019-01" db="EMBL/GenBank/DDBJ databases">
        <title>Sequencing of cultivated peanut Arachis hypogaea provides insights into genome evolution and oil improvement.</title>
        <authorList>
            <person name="Chen X."/>
        </authorList>
    </citation>
    <scope>NUCLEOTIDE SEQUENCE [LARGE SCALE GENOMIC DNA]</scope>
    <source>
        <strain evidence="5">cv. Fuhuasheng</strain>
        <strain evidence="4">GDAAS-fuhuasheng2018</strain>
        <tissue evidence="4">Leaves</tissue>
    </source>
</reference>
<keyword evidence="5" id="KW-1185">Reference proteome</keyword>
<organism evidence="4 5">
    <name type="scientific">Arachis hypogaea</name>
    <name type="common">Peanut</name>
    <dbReference type="NCBI Taxonomy" id="3818"/>
    <lineage>
        <taxon>Eukaryota</taxon>
        <taxon>Viridiplantae</taxon>
        <taxon>Streptophyta</taxon>
        <taxon>Embryophyta</taxon>
        <taxon>Tracheophyta</taxon>
        <taxon>Spermatophyta</taxon>
        <taxon>Magnoliopsida</taxon>
        <taxon>eudicotyledons</taxon>
        <taxon>Gunneridae</taxon>
        <taxon>Pentapetalae</taxon>
        <taxon>rosids</taxon>
        <taxon>fabids</taxon>
        <taxon>Fabales</taxon>
        <taxon>Fabaceae</taxon>
        <taxon>Papilionoideae</taxon>
        <taxon>50 kb inversion clade</taxon>
        <taxon>dalbergioids sensu lato</taxon>
        <taxon>Dalbergieae</taxon>
        <taxon>Pterocarpus clade</taxon>
        <taxon>Arachis</taxon>
    </lineage>
</organism>
<feature type="compositionally biased region" description="Basic residues" evidence="2">
    <location>
        <begin position="1"/>
        <end position="13"/>
    </location>
</feature>
<dbReference type="GO" id="GO:0003676">
    <property type="term" value="F:nucleic acid binding"/>
    <property type="evidence" value="ECO:0007669"/>
    <property type="project" value="InterPro"/>
</dbReference>